<evidence type="ECO:0000313" key="2">
    <source>
        <dbReference type="Proteomes" id="UP000002985"/>
    </source>
</evidence>
<dbReference type="AlphaFoldDB" id="I3IME3"/>
<name>I3IME3_9BACT</name>
<dbReference type="InterPro" id="IPR018775">
    <property type="entry name" value="RlaP"/>
</dbReference>
<proteinExistence type="predicted"/>
<dbReference type="Proteomes" id="UP000002985">
    <property type="component" value="Unassembled WGS sequence"/>
</dbReference>
<comment type="caution">
    <text evidence="1">The sequence shown here is derived from an EMBL/GenBank/DDBJ whole genome shotgun (WGS) entry which is preliminary data.</text>
</comment>
<evidence type="ECO:0008006" key="3">
    <source>
        <dbReference type="Google" id="ProtNLM"/>
    </source>
</evidence>
<organism evidence="1 2">
    <name type="scientific">Candidatus Jettenia caeni</name>
    <dbReference type="NCBI Taxonomy" id="247490"/>
    <lineage>
        <taxon>Bacteria</taxon>
        <taxon>Pseudomonadati</taxon>
        <taxon>Planctomycetota</taxon>
        <taxon>Candidatus Brocadiia</taxon>
        <taxon>Candidatus Brocadiales</taxon>
        <taxon>Candidatus Brocadiaceae</taxon>
        <taxon>Candidatus Jettenia</taxon>
    </lineage>
</organism>
<dbReference type="InterPro" id="IPR029060">
    <property type="entry name" value="PIN-like_dom_sf"/>
</dbReference>
<dbReference type="STRING" id="247490.KSU1_C1292"/>
<accession>I3IME3</accession>
<dbReference type="SUPFAM" id="SSF88723">
    <property type="entry name" value="PIN domain-like"/>
    <property type="match status" value="1"/>
</dbReference>
<protein>
    <recommendedName>
        <fullName evidence="3">PIN domain-containing protein</fullName>
    </recommendedName>
</protein>
<dbReference type="eggNOG" id="COG1487">
    <property type="taxonomic scope" value="Bacteria"/>
</dbReference>
<sequence length="213" mass="24692">MNAALSVILSPLVNLLAVISKTEPKILSLLQAFPMAIHGEHEEVMRFIEDHRLMGKGLGYIDIHLIASALLTEVLLWTVDKRLNEISLKLGINLLISSRIRTITGNRRRQSFSFYCLLEWLNSPVIYQHRLDIVDKIKALMPEYYSPKSCLYHFTSPEDLILSKLFWAKESLSGMQIRDVRNLLKTIHNLDINYTEKWVRELGLEEVYNEVKK</sequence>
<keyword evidence="2" id="KW-1185">Reference proteome</keyword>
<gene>
    <name evidence="1" type="ORF">KSU1_C1292</name>
</gene>
<evidence type="ECO:0000313" key="1">
    <source>
        <dbReference type="EMBL" id="GAB62888.1"/>
    </source>
</evidence>
<dbReference type="Pfam" id="PF10127">
    <property type="entry name" value="RlaP"/>
    <property type="match status" value="1"/>
</dbReference>
<dbReference type="EMBL" id="BAFH01000003">
    <property type="protein sequence ID" value="GAB62888.1"/>
    <property type="molecule type" value="Genomic_DNA"/>
</dbReference>
<reference evidence="1 2" key="1">
    <citation type="journal article" date="2012" name="FEBS Lett.">
        <title>Anammox organism KSU-1 expresses a NirK-type copper-containing nitrite reductase instead of a NirS-type with cytochrome cd1.</title>
        <authorList>
            <person name="Hira D."/>
            <person name="Toh H."/>
            <person name="Migita C.T."/>
            <person name="Okubo H."/>
            <person name="Nishiyama T."/>
            <person name="Hattori M."/>
            <person name="Furukawa K."/>
            <person name="Fujii T."/>
        </authorList>
    </citation>
    <scope>NUCLEOTIDE SEQUENCE [LARGE SCALE GENOMIC DNA]</scope>
</reference>